<organism evidence="1 2">
    <name type="scientific">Giardia muris</name>
    <dbReference type="NCBI Taxonomy" id="5742"/>
    <lineage>
        <taxon>Eukaryota</taxon>
        <taxon>Metamonada</taxon>
        <taxon>Diplomonadida</taxon>
        <taxon>Hexamitidae</taxon>
        <taxon>Giardiinae</taxon>
        <taxon>Giardia</taxon>
    </lineage>
</organism>
<evidence type="ECO:0000313" key="1">
    <source>
        <dbReference type="EMBL" id="TNJ30163.1"/>
    </source>
</evidence>
<gene>
    <name evidence="1" type="ORF">GMRT_14296</name>
</gene>
<dbReference type="OrthoDB" id="10255663at2759"/>
<dbReference type="AlphaFoldDB" id="A0A4Z1T7U2"/>
<dbReference type="VEuPathDB" id="GiardiaDB:GMRT_14296"/>
<evidence type="ECO:0000313" key="2">
    <source>
        <dbReference type="Proteomes" id="UP000315496"/>
    </source>
</evidence>
<reference evidence="1 2" key="1">
    <citation type="submission" date="2019-05" db="EMBL/GenBank/DDBJ databases">
        <title>The compact genome of Giardia muris reveals important steps in the evolution of intestinal protozoan parasites.</title>
        <authorList>
            <person name="Xu F."/>
            <person name="Jimenez-Gonzalez A."/>
            <person name="Einarsson E."/>
            <person name="Astvaldsson A."/>
            <person name="Peirasmaki D."/>
            <person name="Eckmann L."/>
            <person name="Andersson J.O."/>
            <person name="Svard S.G."/>
            <person name="Jerlstrom-Hultqvist J."/>
        </authorList>
    </citation>
    <scope>NUCLEOTIDE SEQUENCE [LARGE SCALE GENOMIC DNA]</scope>
    <source>
        <strain evidence="1 2">Roberts-Thomson</strain>
    </source>
</reference>
<proteinExistence type="predicted"/>
<accession>A0A4Z1T7U2</accession>
<name>A0A4Z1T7U2_GIAMU</name>
<dbReference type="Proteomes" id="UP000315496">
    <property type="component" value="Chromosome 1"/>
</dbReference>
<dbReference type="EMBL" id="VDLU01000001">
    <property type="protein sequence ID" value="TNJ30163.1"/>
    <property type="molecule type" value="Genomic_DNA"/>
</dbReference>
<keyword evidence="2" id="KW-1185">Reference proteome</keyword>
<sequence>METYLQRLFSNHLAHGSIYPARLREPSAEEIYRHSRPDLKVFEIQSFQPLEIYSATHETAILTTFLNNVDCSALQNPAPLDTTLDLAALLKLESSQDKAEEEKKPE</sequence>
<protein>
    <submittedName>
        <fullName evidence="1">Uncharacterized protein</fullName>
    </submittedName>
</protein>
<comment type="caution">
    <text evidence="1">The sequence shown here is derived from an EMBL/GenBank/DDBJ whole genome shotgun (WGS) entry which is preliminary data.</text>
</comment>